<evidence type="ECO:0000313" key="5">
    <source>
        <dbReference type="EMBL" id="HIZ66812.1"/>
    </source>
</evidence>
<protein>
    <recommendedName>
        <fullName evidence="3">[Citrate [pro-3S]-lyase] ligase</fullName>
        <ecNumber evidence="3">6.2.1.22</ecNumber>
    </recommendedName>
</protein>
<dbReference type="PIRSF" id="PIRSF005751">
    <property type="entry name" value="Acet_citr_lig"/>
    <property type="match status" value="1"/>
</dbReference>
<gene>
    <name evidence="5" type="primary">citC</name>
    <name evidence="5" type="ORF">H9809_13100</name>
</gene>
<evidence type="ECO:0000259" key="4">
    <source>
        <dbReference type="SMART" id="SM00764"/>
    </source>
</evidence>
<dbReference type="Proteomes" id="UP000824056">
    <property type="component" value="Unassembled WGS sequence"/>
</dbReference>
<dbReference type="EC" id="6.2.1.22" evidence="3"/>
<reference evidence="5" key="1">
    <citation type="journal article" date="2021" name="PeerJ">
        <title>Extensive microbial diversity within the chicken gut microbiome revealed by metagenomics and culture.</title>
        <authorList>
            <person name="Gilroy R."/>
            <person name="Ravi A."/>
            <person name="Getino M."/>
            <person name="Pursley I."/>
            <person name="Horton D.L."/>
            <person name="Alikhan N.F."/>
            <person name="Baker D."/>
            <person name="Gharbi K."/>
            <person name="Hall N."/>
            <person name="Watson M."/>
            <person name="Adriaenssens E.M."/>
            <person name="Foster-Nyarko E."/>
            <person name="Jarju S."/>
            <person name="Secka A."/>
            <person name="Antonio M."/>
            <person name="Oren A."/>
            <person name="Chaudhuri R.R."/>
            <person name="La Ragione R."/>
            <person name="Hildebrand F."/>
            <person name="Pallen M.J."/>
        </authorList>
    </citation>
    <scope>NUCLEOTIDE SEQUENCE</scope>
    <source>
        <strain evidence="5">1068</strain>
    </source>
</reference>
<dbReference type="InterPro" id="IPR016181">
    <property type="entry name" value="Acyl_CoA_acyltransferase"/>
</dbReference>
<sequence>MDRGNFYLEEGFPFNGRRLEKLKAFLGKSGLDYDSQIQYSVMLCTKDGRLAGCGSRQDNVLKCIAIEDEFQGEGLLQAVVTELMKNACQEGFPHLFLFTKPQYREIFGDMGFYYVMDTRDMLLMENRREGIQEYVKKEAQPFQKDERKPVGAIVMNANPFTKGHRYLIRQAARDCRLLHVFVLSQDASEFPSQVRLKLVQEGCRDLEGVYVHGSSKYLISHATFPDYFLKDKANASDQAAVLDLKIFGVYFKEAFHIERRYVGEEPFSPITRLYNEQMKKLLPGYGIEVVEIPRARAEDKIISATLVREKFLEGKLEEVEKLVPASTYGYLASREGQALRETLLEKAGLSQGFGEFQRDRL</sequence>
<dbReference type="SUPFAM" id="SSF55729">
    <property type="entry name" value="Acyl-CoA N-acyltransferases (Nat)"/>
    <property type="match status" value="1"/>
</dbReference>
<dbReference type="EMBL" id="DXBG01000306">
    <property type="protein sequence ID" value="HIZ66812.1"/>
    <property type="molecule type" value="Genomic_DNA"/>
</dbReference>
<evidence type="ECO:0000256" key="3">
    <source>
        <dbReference type="PIRNR" id="PIRNR005751"/>
    </source>
</evidence>
<name>A0A9D2FU30_9FIRM</name>
<keyword evidence="2 3" id="KW-0067">ATP-binding</keyword>
<keyword evidence="1 3" id="KW-0547">Nucleotide-binding</keyword>
<dbReference type="PANTHER" id="PTHR40599:SF1">
    <property type="entry name" value="[CITRATE [PRO-3S]-LYASE] LIGASE"/>
    <property type="match status" value="1"/>
</dbReference>
<dbReference type="SMART" id="SM00764">
    <property type="entry name" value="Citrate_ly_lig"/>
    <property type="match status" value="1"/>
</dbReference>
<reference evidence="5" key="2">
    <citation type="submission" date="2021-04" db="EMBL/GenBank/DDBJ databases">
        <authorList>
            <person name="Gilroy R."/>
        </authorList>
    </citation>
    <scope>NUCLEOTIDE SEQUENCE</scope>
    <source>
        <strain evidence="5">1068</strain>
    </source>
</reference>
<accession>A0A9D2FU30</accession>
<evidence type="ECO:0000256" key="2">
    <source>
        <dbReference type="ARBA" id="ARBA00022840"/>
    </source>
</evidence>
<comment type="function">
    <text evidence="3">Acetylation of prosthetic group (2-(5''-phosphoribosyl)-3'-dephosphocoenzyme-A) of the gamma subunit of citrate lyase.</text>
</comment>
<dbReference type="GO" id="GO:0008771">
    <property type="term" value="F:[citrate (pro-3S)-lyase] ligase activity"/>
    <property type="evidence" value="ECO:0007669"/>
    <property type="project" value="UniProtKB-EC"/>
</dbReference>
<dbReference type="Gene3D" id="3.40.50.620">
    <property type="entry name" value="HUPs"/>
    <property type="match status" value="1"/>
</dbReference>
<dbReference type="AlphaFoldDB" id="A0A9D2FU30"/>
<dbReference type="InterPro" id="IPR005216">
    <property type="entry name" value="Citrate_lyase_ligase"/>
</dbReference>
<dbReference type="InterPro" id="IPR004821">
    <property type="entry name" value="Cyt_trans-like"/>
</dbReference>
<keyword evidence="3 5" id="KW-0436">Ligase</keyword>
<dbReference type="GO" id="GO:0005524">
    <property type="term" value="F:ATP binding"/>
    <property type="evidence" value="ECO:0007669"/>
    <property type="project" value="UniProtKB-UniRule"/>
</dbReference>
<dbReference type="Pfam" id="PF08218">
    <property type="entry name" value="Citrate_ly_lig"/>
    <property type="match status" value="1"/>
</dbReference>
<comment type="caution">
    <text evidence="5">The sequence shown here is derived from an EMBL/GenBank/DDBJ whole genome shotgun (WGS) entry which is preliminary data.</text>
</comment>
<evidence type="ECO:0000313" key="6">
    <source>
        <dbReference type="Proteomes" id="UP000824056"/>
    </source>
</evidence>
<comment type="catalytic activity">
    <reaction evidence="3">
        <text>holo-[citrate lyase ACP] + acetate + ATP = acetyl-[citrate lyase ACP] + AMP + diphosphate</text>
        <dbReference type="Rhea" id="RHEA:23788"/>
        <dbReference type="Rhea" id="RHEA-COMP:10158"/>
        <dbReference type="Rhea" id="RHEA-COMP:13710"/>
        <dbReference type="ChEBI" id="CHEBI:30089"/>
        <dbReference type="ChEBI" id="CHEBI:30616"/>
        <dbReference type="ChEBI" id="CHEBI:33019"/>
        <dbReference type="ChEBI" id="CHEBI:82683"/>
        <dbReference type="ChEBI" id="CHEBI:137976"/>
        <dbReference type="ChEBI" id="CHEBI:456215"/>
        <dbReference type="EC" id="6.2.1.22"/>
    </reaction>
</comment>
<dbReference type="SUPFAM" id="SSF52374">
    <property type="entry name" value="Nucleotidylyl transferase"/>
    <property type="match status" value="1"/>
</dbReference>
<dbReference type="PANTHER" id="PTHR40599">
    <property type="entry name" value="[CITRATE [PRO-3S]-LYASE] LIGASE"/>
    <property type="match status" value="1"/>
</dbReference>
<dbReference type="Gene3D" id="3.40.630.30">
    <property type="match status" value="1"/>
</dbReference>
<dbReference type="InterPro" id="IPR014729">
    <property type="entry name" value="Rossmann-like_a/b/a_fold"/>
</dbReference>
<dbReference type="NCBIfam" id="TIGR00125">
    <property type="entry name" value="cyt_tran_rel"/>
    <property type="match status" value="1"/>
</dbReference>
<evidence type="ECO:0000256" key="1">
    <source>
        <dbReference type="ARBA" id="ARBA00022741"/>
    </source>
</evidence>
<dbReference type="NCBIfam" id="TIGR00124">
    <property type="entry name" value="cit_ly_ligase"/>
    <property type="match status" value="1"/>
</dbReference>
<dbReference type="InterPro" id="IPR013166">
    <property type="entry name" value="Citrate_lyase_ligase_C"/>
</dbReference>
<organism evidence="5 6">
    <name type="scientific">Candidatus Blautia pullicola</name>
    <dbReference type="NCBI Taxonomy" id="2838498"/>
    <lineage>
        <taxon>Bacteria</taxon>
        <taxon>Bacillati</taxon>
        <taxon>Bacillota</taxon>
        <taxon>Clostridia</taxon>
        <taxon>Lachnospirales</taxon>
        <taxon>Lachnospiraceae</taxon>
        <taxon>Blautia</taxon>
    </lineage>
</organism>
<proteinExistence type="predicted"/>
<feature type="domain" description="Citrate lyase ligase C-terminal" evidence="4">
    <location>
        <begin position="150"/>
        <end position="331"/>
    </location>
</feature>